<accession>A0AAV2NNY2</accession>
<organism evidence="10 11">
    <name type="scientific">Lasius platythorax</name>
    <dbReference type="NCBI Taxonomy" id="488582"/>
    <lineage>
        <taxon>Eukaryota</taxon>
        <taxon>Metazoa</taxon>
        <taxon>Ecdysozoa</taxon>
        <taxon>Arthropoda</taxon>
        <taxon>Hexapoda</taxon>
        <taxon>Insecta</taxon>
        <taxon>Pterygota</taxon>
        <taxon>Neoptera</taxon>
        <taxon>Endopterygota</taxon>
        <taxon>Hymenoptera</taxon>
        <taxon>Apocrita</taxon>
        <taxon>Aculeata</taxon>
        <taxon>Formicoidea</taxon>
        <taxon>Formicidae</taxon>
        <taxon>Formicinae</taxon>
        <taxon>Lasius</taxon>
        <taxon>Lasius</taxon>
    </lineage>
</organism>
<dbReference type="PANTHER" id="PTHR12253">
    <property type="entry name" value="RH14732P"/>
    <property type="match status" value="1"/>
</dbReference>
<evidence type="ECO:0000256" key="7">
    <source>
        <dbReference type="ARBA" id="ARBA00029903"/>
    </source>
</evidence>
<dbReference type="GO" id="GO:0004623">
    <property type="term" value="F:phospholipase A2 activity"/>
    <property type="evidence" value="ECO:0007669"/>
    <property type="project" value="UniProtKB-EC"/>
</dbReference>
<evidence type="ECO:0000313" key="10">
    <source>
        <dbReference type="EMBL" id="CAL1681629.1"/>
    </source>
</evidence>
<feature type="domain" description="Phospholipase A2-like central" evidence="9">
    <location>
        <begin position="92"/>
        <end position="185"/>
    </location>
</feature>
<dbReference type="InterPro" id="IPR016090">
    <property type="entry name" value="PLA2-like_dom"/>
</dbReference>
<evidence type="ECO:0000256" key="8">
    <source>
        <dbReference type="SAM" id="SignalP"/>
    </source>
</evidence>
<comment type="cofactor">
    <cofactor evidence="1">
        <name>Ca(2+)</name>
        <dbReference type="ChEBI" id="CHEBI:29108"/>
    </cofactor>
</comment>
<evidence type="ECO:0000256" key="4">
    <source>
        <dbReference type="ARBA" id="ARBA00022525"/>
    </source>
</evidence>
<dbReference type="Proteomes" id="UP001497644">
    <property type="component" value="Chromosome 3"/>
</dbReference>
<proteinExistence type="predicted"/>
<dbReference type="Pfam" id="PF05826">
    <property type="entry name" value="Phospholip_A2_2"/>
    <property type="match status" value="1"/>
</dbReference>
<keyword evidence="5" id="KW-0442">Lipid degradation</keyword>
<keyword evidence="11" id="KW-1185">Reference proteome</keyword>
<evidence type="ECO:0000256" key="5">
    <source>
        <dbReference type="ARBA" id="ARBA00022963"/>
    </source>
</evidence>
<dbReference type="AlphaFoldDB" id="A0AAV2NNY2"/>
<dbReference type="EMBL" id="OZ034826">
    <property type="protein sequence ID" value="CAL1681629.1"/>
    <property type="molecule type" value="Genomic_DNA"/>
</dbReference>
<name>A0AAV2NNY2_9HYME</name>
<dbReference type="EC" id="3.1.1.4" evidence="3"/>
<evidence type="ECO:0000259" key="9">
    <source>
        <dbReference type="Pfam" id="PF05826"/>
    </source>
</evidence>
<dbReference type="Gene3D" id="1.20.90.10">
    <property type="entry name" value="Phospholipase A2 domain"/>
    <property type="match status" value="1"/>
</dbReference>
<gene>
    <name evidence="10" type="ORF">LPLAT_LOCUS7607</name>
</gene>
<sequence>MSRIYLFVLFFGIAVRFGDCENNNIDGNDIDCTQSAPGSDKTYLPPIEKILKGLKLPIDSLGDLLTRKNRKSNIEPGSFSHALEEASSFILFPGTRWCGNGDDAKNENDLGRFNNTDACCRAHDNCNNDILAGETKVNLLNNGIYTRSACPCDNAFYECLKKASSVPAKTIGNTYFNILRPQCFLCTCPEGNCNPNDGTECNNQCKKYKWIDNPKF</sequence>
<comment type="subcellular location">
    <subcellularLocation>
        <location evidence="2">Secreted</location>
    </subcellularLocation>
</comment>
<keyword evidence="8" id="KW-0732">Signal</keyword>
<dbReference type="InterPro" id="IPR033113">
    <property type="entry name" value="PLA2_histidine"/>
</dbReference>
<feature type="chain" id="PRO_5043943166" description="phospholipase A2" evidence="8">
    <location>
        <begin position="21"/>
        <end position="216"/>
    </location>
</feature>
<dbReference type="GO" id="GO:0005576">
    <property type="term" value="C:extracellular region"/>
    <property type="evidence" value="ECO:0007669"/>
    <property type="project" value="UniProtKB-SubCell"/>
</dbReference>
<reference evidence="10" key="1">
    <citation type="submission" date="2024-04" db="EMBL/GenBank/DDBJ databases">
        <authorList>
            <consortium name="Molecular Ecology Group"/>
        </authorList>
    </citation>
    <scope>NUCLEOTIDE SEQUENCE</scope>
</reference>
<keyword evidence="4" id="KW-0964">Secreted</keyword>
<dbReference type="InterPro" id="IPR036444">
    <property type="entry name" value="PLipase_A2_dom_sf"/>
</dbReference>
<dbReference type="GO" id="GO:0016042">
    <property type="term" value="P:lipid catabolic process"/>
    <property type="evidence" value="ECO:0007669"/>
    <property type="project" value="UniProtKB-KW"/>
</dbReference>
<dbReference type="GO" id="GO:0050482">
    <property type="term" value="P:arachidonate secretion"/>
    <property type="evidence" value="ECO:0007669"/>
    <property type="project" value="InterPro"/>
</dbReference>
<feature type="signal peptide" evidence="8">
    <location>
        <begin position="1"/>
        <end position="20"/>
    </location>
</feature>
<evidence type="ECO:0000256" key="1">
    <source>
        <dbReference type="ARBA" id="ARBA00001913"/>
    </source>
</evidence>
<evidence type="ECO:0000256" key="3">
    <source>
        <dbReference type="ARBA" id="ARBA00013278"/>
    </source>
</evidence>
<dbReference type="PROSITE" id="PS00118">
    <property type="entry name" value="PA2_HIS"/>
    <property type="match status" value="1"/>
</dbReference>
<dbReference type="SUPFAM" id="SSF48619">
    <property type="entry name" value="Phospholipase A2, PLA2"/>
    <property type="match status" value="1"/>
</dbReference>
<evidence type="ECO:0000256" key="6">
    <source>
        <dbReference type="ARBA" id="ARBA00023098"/>
    </source>
</evidence>
<protein>
    <recommendedName>
        <fullName evidence="3">phospholipase A2</fullName>
        <ecNumber evidence="3">3.1.1.4</ecNumber>
    </recommendedName>
    <alternativeName>
        <fullName evidence="7">Phosphatidylcholine 2-acylhydrolase</fullName>
    </alternativeName>
</protein>
<evidence type="ECO:0000256" key="2">
    <source>
        <dbReference type="ARBA" id="ARBA00004613"/>
    </source>
</evidence>
<evidence type="ECO:0000313" key="11">
    <source>
        <dbReference type="Proteomes" id="UP001497644"/>
    </source>
</evidence>
<keyword evidence="6" id="KW-0443">Lipid metabolism</keyword>
<dbReference type="GO" id="GO:0006644">
    <property type="term" value="P:phospholipid metabolic process"/>
    <property type="evidence" value="ECO:0007669"/>
    <property type="project" value="InterPro"/>
</dbReference>